<organism evidence="1">
    <name type="scientific">Coleopteran orthomyxo-related virus OKIAV158</name>
    <dbReference type="NCBI Taxonomy" id="2746261"/>
    <lineage>
        <taxon>Viruses</taxon>
        <taxon>Riboviria</taxon>
        <taxon>Orthornavirae</taxon>
        <taxon>Negarnaviricota</taxon>
        <taxon>Polyploviricotina</taxon>
        <taxon>Insthoviricetes</taxon>
        <taxon>Articulavirales</taxon>
        <taxon>Orthomyxoviridae</taxon>
    </lineage>
</organism>
<reference evidence="1" key="2">
    <citation type="submission" date="2020-03" db="EMBL/GenBank/DDBJ databases">
        <authorList>
            <person name="Kafer S."/>
            <person name="Paraskevopoulou S."/>
            <person name="Zirkel F."/>
            <person name="Wieseke N."/>
            <person name="Donath A."/>
            <person name="Petersen M."/>
            <person name="Jones T.C."/>
            <person name="Liu S."/>
            <person name="Zhou X."/>
            <person name="Middendorf M."/>
            <person name="Junglen S."/>
            <person name="Misof B."/>
            <person name="Drosten C."/>
        </authorList>
    </citation>
    <scope>NUCLEOTIDE SEQUENCE</scope>
    <source>
        <strain evidence="1">OKIAV158</strain>
    </source>
</reference>
<sequence>MPSGEETKKYLMNIIKSINRANPQTIEILRNQPMCNIKLIERSSKNTKDPNPLMTTMSTMSQKYPISIDKTRAEMSKIPHAFLGVKDGKYIYDSHRHNRILCKKEAIEWWIENSNLPSDKTIKVIDILFQTPRKDVEAYYNVEWKSVRIGTVNTERKLISTRTPLIKADKPTREKAVERLFFPLTTIAYDPIPDSMMTNLKALVDDNLATNISLPSQIRIFLNLLDPKNRVLPLPSNFDERLAPMKHALMGSNFVCLHNFKTPVGNGNQIERLTTITAKCMIQNIRTIGGTEAHLAEAISKTTILSTSLTKILINTPLKETPEIKVLKTALKLPIIMETENDGLTTSPMPTKILPIFRQNLKGQYYRVYLGEEIVYFKFKDIRGQFTHNGQSITNITCNLTTTRELKQALIEIGIYCRWGFNSTKSGNYQSIKNEARKLISNSMEQFLGSDLNTFHNECRNYPNSKKIGKLILTENSEYQAIHRTLFQIDKSLNLQEPSSKQILKIPEIQIKDVILPESIISTSIALFPNLGLKNLLRSTMAIYNRDPSKLVELVHNRDFKWNNSYMSRFAGSNARAISSAARLLLINLCVSGNNSPMIPFYYCWSFEEPPEDSTTKLSTDLIDGQHLDLLGKKGIMTYSETSQMYLLFNNPLENANNIDFKSATTGLLHGYKILNNEVPSAPLIPLITLESCQAVYKDGEVFNTFFESKRITVVRDSSVSLSVMETINRQISRYDSLLNQQTTDLLRLKRKAIIAQEMESPLCTPLKKPRMEELGSESETEDMIPDDDFDATELDFM</sequence>
<reference evidence="1" key="1">
    <citation type="journal article" date="2019" name="PLoS Pathog.">
        <title>Re-assessing the diversity of negative strand RNA viruses in insects.</title>
        <authorList>
            <person name="Kafer S."/>
            <person name="Paraskevopoulou S."/>
            <person name="Zirkel F."/>
            <person name="Wieseke N."/>
            <person name="Donath A."/>
            <person name="Petersen M."/>
            <person name="Jones T.C."/>
            <person name="Liu S."/>
            <person name="Zhou X."/>
            <person name="Middendorf M."/>
            <person name="Junglen S."/>
            <person name="Misof B."/>
            <person name="Drosten C."/>
        </authorList>
    </citation>
    <scope>NUCLEOTIDE SEQUENCE</scope>
    <source>
        <strain evidence="1">OKIAV158</strain>
    </source>
</reference>
<dbReference type="EMBL" id="MT153447">
    <property type="protein sequence ID" value="QMP82396.1"/>
    <property type="molecule type" value="Viral_cRNA"/>
</dbReference>
<evidence type="ECO:0000313" key="1">
    <source>
        <dbReference type="EMBL" id="QMP82396.1"/>
    </source>
</evidence>
<name>A0A7D7FDY1_9ORTO</name>
<proteinExistence type="predicted"/>
<accession>A0A7D7FDY1</accession>
<protein>
    <submittedName>
        <fullName evidence="1">Polymerase PB2</fullName>
    </submittedName>
</protein>